<dbReference type="InterPro" id="IPR050466">
    <property type="entry name" value="Carboxylest/Gibb_receptor"/>
</dbReference>
<evidence type="ECO:0000313" key="2">
    <source>
        <dbReference type="EMBL" id="KAI3954677.1"/>
    </source>
</evidence>
<name>A0AAD4TFU0_9MAGN</name>
<dbReference type="Gene3D" id="3.40.50.1820">
    <property type="entry name" value="alpha/beta hydrolase"/>
    <property type="match status" value="1"/>
</dbReference>
<keyword evidence="3" id="KW-1185">Reference proteome</keyword>
<protein>
    <recommendedName>
        <fullName evidence="1">Alpha/beta hydrolase fold-3 domain-containing protein</fullName>
    </recommendedName>
</protein>
<feature type="domain" description="Alpha/beta hydrolase fold-3" evidence="1">
    <location>
        <begin position="78"/>
        <end position="302"/>
    </location>
</feature>
<dbReference type="GO" id="GO:0016787">
    <property type="term" value="F:hydrolase activity"/>
    <property type="evidence" value="ECO:0007669"/>
    <property type="project" value="InterPro"/>
</dbReference>
<reference evidence="2" key="1">
    <citation type="submission" date="2022-04" db="EMBL/GenBank/DDBJ databases">
        <title>A functionally conserved STORR gene fusion in Papaver species that diverged 16.8 million years ago.</title>
        <authorList>
            <person name="Catania T."/>
        </authorList>
    </citation>
    <scope>NUCLEOTIDE SEQUENCE</scope>
    <source>
        <strain evidence="2">S-188037</strain>
    </source>
</reference>
<evidence type="ECO:0000259" key="1">
    <source>
        <dbReference type="Pfam" id="PF07859"/>
    </source>
</evidence>
<dbReference type="Proteomes" id="UP001202328">
    <property type="component" value="Unassembled WGS sequence"/>
</dbReference>
<dbReference type="InterPro" id="IPR029058">
    <property type="entry name" value="AB_hydrolase_fold"/>
</dbReference>
<dbReference type="InterPro" id="IPR013094">
    <property type="entry name" value="AB_hydrolase_3"/>
</dbReference>
<dbReference type="Pfam" id="PF07859">
    <property type="entry name" value="Abhydrolase_3"/>
    <property type="match status" value="1"/>
</dbReference>
<organism evidence="2 3">
    <name type="scientific">Papaver atlanticum</name>
    <dbReference type="NCBI Taxonomy" id="357466"/>
    <lineage>
        <taxon>Eukaryota</taxon>
        <taxon>Viridiplantae</taxon>
        <taxon>Streptophyta</taxon>
        <taxon>Embryophyta</taxon>
        <taxon>Tracheophyta</taxon>
        <taxon>Spermatophyta</taxon>
        <taxon>Magnoliopsida</taxon>
        <taxon>Ranunculales</taxon>
        <taxon>Papaveraceae</taxon>
        <taxon>Papaveroideae</taxon>
        <taxon>Papaver</taxon>
    </lineage>
</organism>
<dbReference type="EMBL" id="JAJJMB010001902">
    <property type="protein sequence ID" value="KAI3954677.1"/>
    <property type="molecule type" value="Genomic_DNA"/>
</dbReference>
<dbReference type="PANTHER" id="PTHR23024:SF551">
    <property type="entry name" value="2-HYDROXYISOFLAVANONE DEHYDRATASE-LIKE"/>
    <property type="match status" value="1"/>
</dbReference>
<comment type="caution">
    <text evidence="2">The sequence shown here is derived from an EMBL/GenBank/DDBJ whole genome shotgun (WGS) entry which is preliminary data.</text>
</comment>
<sequence>MASSSDHEIVSELLPFVQVYKNGRVERFFESERVPPSLQDPKTGVSSKDIKISTNPDIYARLYLPSKFINTTEKLPLLLFFHGGAFCIESAFSLYHQRYLNVLVSQANVVAVSVEYRLAPEYPLPIAYEDCWTSLQWALAHHHSDKYDGSFAHDLNEEPWLKDNVDFNRVFLGGDSAGANISHNLAMRPADENDIRGIFLVHPYFWGSKPINEVEINMELATKMWLFVYPSAKNGVDNPVCNPFADDAPSMSRLGCKRVLVCVAGKDPFKDRGLLYYEGLKKSGWEGEVELFENEEEEHEFHLYGPDSESAQLLFKCIASFLNK</sequence>
<evidence type="ECO:0000313" key="3">
    <source>
        <dbReference type="Proteomes" id="UP001202328"/>
    </source>
</evidence>
<gene>
    <name evidence="2" type="ORF">MKW98_019808</name>
</gene>
<proteinExistence type="predicted"/>
<accession>A0AAD4TFU0</accession>
<dbReference type="AlphaFoldDB" id="A0AAD4TFU0"/>
<dbReference type="PANTHER" id="PTHR23024">
    <property type="entry name" value="ARYLACETAMIDE DEACETYLASE"/>
    <property type="match status" value="1"/>
</dbReference>
<dbReference type="SUPFAM" id="SSF53474">
    <property type="entry name" value="alpha/beta-Hydrolases"/>
    <property type="match status" value="1"/>
</dbReference>